<feature type="region of interest" description="Disordered" evidence="1">
    <location>
        <begin position="1"/>
        <end position="37"/>
    </location>
</feature>
<dbReference type="Proteomes" id="UP000053599">
    <property type="component" value="Unassembled WGS sequence"/>
</dbReference>
<feature type="compositionally biased region" description="Low complexity" evidence="1">
    <location>
        <begin position="8"/>
        <end position="35"/>
    </location>
</feature>
<evidence type="ECO:0000256" key="1">
    <source>
        <dbReference type="SAM" id="MobiDB-lite"/>
    </source>
</evidence>
<dbReference type="AlphaFoldDB" id="A0A0D1Z6Q8"/>
<dbReference type="OrthoDB" id="4160180at2759"/>
<gene>
    <name evidence="2" type="ORF">PV11_04626</name>
</gene>
<reference evidence="2 3" key="1">
    <citation type="submission" date="2015-01" db="EMBL/GenBank/DDBJ databases">
        <title>The Genome Sequence of Exophiala sideris CBS121828.</title>
        <authorList>
            <consortium name="The Broad Institute Genomics Platform"/>
            <person name="Cuomo C."/>
            <person name="de Hoog S."/>
            <person name="Gorbushina A."/>
            <person name="Stielow B."/>
            <person name="Teixiera M."/>
            <person name="Abouelleil A."/>
            <person name="Chapman S.B."/>
            <person name="Priest M."/>
            <person name="Young S.K."/>
            <person name="Wortman J."/>
            <person name="Nusbaum C."/>
            <person name="Birren B."/>
        </authorList>
    </citation>
    <scope>NUCLEOTIDE SEQUENCE [LARGE SCALE GENOMIC DNA]</scope>
    <source>
        <strain evidence="2 3">CBS 121828</strain>
    </source>
</reference>
<dbReference type="HOGENOM" id="CLU_1835229_0_0_1"/>
<evidence type="ECO:0000313" key="3">
    <source>
        <dbReference type="Proteomes" id="UP000053599"/>
    </source>
</evidence>
<organism evidence="2 3">
    <name type="scientific">Exophiala sideris</name>
    <dbReference type="NCBI Taxonomy" id="1016849"/>
    <lineage>
        <taxon>Eukaryota</taxon>
        <taxon>Fungi</taxon>
        <taxon>Dikarya</taxon>
        <taxon>Ascomycota</taxon>
        <taxon>Pezizomycotina</taxon>
        <taxon>Eurotiomycetes</taxon>
        <taxon>Chaetothyriomycetidae</taxon>
        <taxon>Chaetothyriales</taxon>
        <taxon>Herpotrichiellaceae</taxon>
        <taxon>Exophiala</taxon>
    </lineage>
</organism>
<evidence type="ECO:0000313" key="2">
    <source>
        <dbReference type="EMBL" id="KIV82523.1"/>
    </source>
</evidence>
<sequence length="134" mass="14285">MSSSTRPSIFTRLSSSSISSTRSSSASSLNSTSESNRARYAKDGKGFDFASTYPYKAPDVSVAGEPSAHDFTLRYAKDGKGHDFSASYSPSLSIDALPLVPASSLAPVADFAGMRYAKNGKGYDFAASYPYNKY</sequence>
<dbReference type="EMBL" id="KN846952">
    <property type="protein sequence ID" value="KIV82523.1"/>
    <property type="molecule type" value="Genomic_DNA"/>
</dbReference>
<name>A0A0D1Z6Q8_9EURO</name>
<proteinExistence type="predicted"/>
<protein>
    <submittedName>
        <fullName evidence="2">Uncharacterized protein</fullName>
    </submittedName>
</protein>
<accession>A0A0D1Z6Q8</accession>